<gene>
    <name evidence="2" type="ORF">E3O44_13630</name>
</gene>
<evidence type="ECO:0000313" key="2">
    <source>
        <dbReference type="EMBL" id="TFB85621.1"/>
    </source>
</evidence>
<evidence type="ECO:0000259" key="1">
    <source>
        <dbReference type="Pfam" id="PF04230"/>
    </source>
</evidence>
<keyword evidence="3" id="KW-1185">Reference proteome</keyword>
<reference evidence="2 3" key="1">
    <citation type="submission" date="2019-03" db="EMBL/GenBank/DDBJ databases">
        <title>Genomics of glacier-inhabiting Cryobacterium strains.</title>
        <authorList>
            <person name="Liu Q."/>
            <person name="Xin Y.-H."/>
        </authorList>
    </citation>
    <scope>NUCLEOTIDE SEQUENCE [LARGE SCALE GENOMIC DNA]</scope>
    <source>
        <strain evidence="2 3">MDB2-B</strain>
    </source>
</reference>
<dbReference type="GO" id="GO:0016740">
    <property type="term" value="F:transferase activity"/>
    <property type="evidence" value="ECO:0007669"/>
    <property type="project" value="UniProtKB-KW"/>
</dbReference>
<organism evidence="2 3">
    <name type="scientific">Cryobacterium algoricola</name>
    <dbReference type="NCBI Taxonomy" id="1259183"/>
    <lineage>
        <taxon>Bacteria</taxon>
        <taxon>Bacillati</taxon>
        <taxon>Actinomycetota</taxon>
        <taxon>Actinomycetes</taxon>
        <taxon>Micrococcales</taxon>
        <taxon>Microbacteriaceae</taxon>
        <taxon>Cryobacterium</taxon>
    </lineage>
</organism>
<comment type="caution">
    <text evidence="2">The sequence shown here is derived from an EMBL/GenBank/DDBJ whole genome shotgun (WGS) entry which is preliminary data.</text>
</comment>
<proteinExistence type="predicted"/>
<evidence type="ECO:0000313" key="3">
    <source>
        <dbReference type="Proteomes" id="UP000297608"/>
    </source>
</evidence>
<name>A0ABY2ID41_9MICO</name>
<dbReference type="Pfam" id="PF04230">
    <property type="entry name" value="PS_pyruv_trans"/>
    <property type="match status" value="1"/>
</dbReference>
<keyword evidence="2" id="KW-0808">Transferase</keyword>
<accession>A0ABY2ID41</accession>
<dbReference type="RefSeq" id="WP_134535317.1">
    <property type="nucleotide sequence ID" value="NZ_SOFG01000017.1"/>
</dbReference>
<feature type="domain" description="Polysaccharide pyruvyl transferase" evidence="1">
    <location>
        <begin position="178"/>
        <end position="353"/>
    </location>
</feature>
<dbReference type="EMBL" id="SOFG01000017">
    <property type="protein sequence ID" value="TFB85621.1"/>
    <property type="molecule type" value="Genomic_DNA"/>
</dbReference>
<protein>
    <submittedName>
        <fullName evidence="2">Polysaccharide pyruvyl transferase family protein</fullName>
    </submittedName>
</protein>
<dbReference type="SUPFAM" id="SSF53756">
    <property type="entry name" value="UDP-Glycosyltransferase/glycogen phosphorylase"/>
    <property type="match status" value="1"/>
</dbReference>
<sequence>MRNLRLCTISFAKIFIVPAERVVDRRCAIQATIATVGAYDRFNYGDLLFPLVLNLVAGSMELPELRHFSVRSADMRQFGGALVSSSRTLFDRGDDDLTVGRLVASVVIGGGEVLGATWGQAATSLAPYPFDRAMNALRKFGSPQIYDLLGRSVLRGEWATPYVPSYKHARRSILVTSAIGASSLDSLRASPKREVVRALSSASYVSVRDEMGRSALSRQGIESELVPDSVAILTELRSIDLPPVDSELVFQVSQSWLKSRHGPTLDAIERLSKDFATIRLLPIGLAGGHGDQFALAGLHKDLKGRGIRNVVLCRTSTVWDVADAISTADVFVGTSLHGAVTAMAYGVPHVGLDSISKLDAYLTTWGGGLTPVGVDIASLDSAVAIARRVSRSQLESRSRYLGALAWKNSVRVLETAAGHS</sequence>
<dbReference type="Proteomes" id="UP000297608">
    <property type="component" value="Unassembled WGS sequence"/>
</dbReference>
<dbReference type="InterPro" id="IPR007345">
    <property type="entry name" value="Polysacch_pyruvyl_Trfase"/>
</dbReference>